<evidence type="ECO:0000313" key="3">
    <source>
        <dbReference type="Proteomes" id="UP001180973"/>
    </source>
</evidence>
<keyword evidence="3" id="KW-1185">Reference proteome</keyword>
<protein>
    <submittedName>
        <fullName evidence="2">Uncharacterized protein</fullName>
    </submittedName>
</protein>
<feature type="chain" id="PRO_5045960892" evidence="1">
    <location>
        <begin position="20"/>
        <end position="95"/>
    </location>
</feature>
<name>A0ABU2X4G1_9ACTN</name>
<keyword evidence="1" id="KW-0732">Signal</keyword>
<dbReference type="RefSeq" id="WP_311414365.1">
    <property type="nucleotide sequence ID" value="NZ_JAVRFL010000043.1"/>
</dbReference>
<proteinExistence type="predicted"/>
<comment type="caution">
    <text evidence="2">The sequence shown here is derived from an EMBL/GenBank/DDBJ whole genome shotgun (WGS) entry which is preliminary data.</text>
</comment>
<evidence type="ECO:0000313" key="2">
    <source>
        <dbReference type="EMBL" id="MDT0532643.1"/>
    </source>
</evidence>
<reference evidence="2" key="1">
    <citation type="submission" date="2023-09" db="EMBL/GenBank/DDBJ databases">
        <title>30 novel species of actinomycetes from the DSMZ collection.</title>
        <authorList>
            <person name="Nouioui I."/>
        </authorList>
    </citation>
    <scope>NUCLEOTIDE SEQUENCE</scope>
    <source>
        <strain evidence="2">DSM 115977</strain>
    </source>
</reference>
<sequence>MRKPTAYLAAPAHSATALAAAVVALLAAGWLVTTATVADTIDVDDLVAVMADDLDAARTADVVVTLPGAEAFPEPVYAALHGVPVVALADVLAGV</sequence>
<dbReference type="EMBL" id="JAVRFL010000043">
    <property type="protein sequence ID" value="MDT0532643.1"/>
    <property type="molecule type" value="Genomic_DNA"/>
</dbReference>
<feature type="signal peptide" evidence="1">
    <location>
        <begin position="1"/>
        <end position="19"/>
    </location>
</feature>
<gene>
    <name evidence="2" type="ORF">RM555_26955</name>
</gene>
<dbReference type="Proteomes" id="UP001180973">
    <property type="component" value="Unassembled WGS sequence"/>
</dbReference>
<accession>A0ABU2X4G1</accession>
<organism evidence="2 3">
    <name type="scientific">Micromonospora reichwaldensis</name>
    <dbReference type="NCBI Taxonomy" id="3075516"/>
    <lineage>
        <taxon>Bacteria</taxon>
        <taxon>Bacillati</taxon>
        <taxon>Actinomycetota</taxon>
        <taxon>Actinomycetes</taxon>
        <taxon>Micromonosporales</taxon>
        <taxon>Micromonosporaceae</taxon>
        <taxon>Micromonospora</taxon>
    </lineage>
</organism>
<evidence type="ECO:0000256" key="1">
    <source>
        <dbReference type="SAM" id="SignalP"/>
    </source>
</evidence>